<keyword evidence="2" id="KW-0472">Membrane</keyword>
<protein>
    <submittedName>
        <fullName evidence="3">Uncharacterized protein</fullName>
    </submittedName>
</protein>
<reference evidence="3 4" key="1">
    <citation type="submission" date="2019-06" db="EMBL/GenBank/DDBJ databases">
        <title>A chromosomal-level reference genome of Carpinus fangiana (Coryloideae, Betulaceae).</title>
        <authorList>
            <person name="Yang X."/>
            <person name="Wang Z."/>
            <person name="Zhang L."/>
            <person name="Hao G."/>
            <person name="Liu J."/>
            <person name="Yang Y."/>
        </authorList>
    </citation>
    <scope>NUCLEOTIDE SEQUENCE [LARGE SCALE GENOMIC DNA]</scope>
    <source>
        <strain evidence="3">Cfa_2016G</strain>
        <tissue evidence="3">Leaf</tissue>
    </source>
</reference>
<feature type="transmembrane region" description="Helical" evidence="2">
    <location>
        <begin position="79"/>
        <end position="100"/>
    </location>
</feature>
<dbReference type="PANTHER" id="PTHR36797">
    <property type="entry name" value="OS01G0258600 PROTEIN"/>
    <property type="match status" value="1"/>
</dbReference>
<dbReference type="OrthoDB" id="1900731at2759"/>
<gene>
    <name evidence="3" type="ORF">FH972_015971</name>
</gene>
<feature type="compositionally biased region" description="Basic and acidic residues" evidence="1">
    <location>
        <begin position="124"/>
        <end position="133"/>
    </location>
</feature>
<accession>A0A5N6RFL7</accession>
<feature type="compositionally biased region" description="Low complexity" evidence="1">
    <location>
        <begin position="180"/>
        <end position="202"/>
    </location>
</feature>
<feature type="compositionally biased region" description="Polar residues" evidence="1">
    <location>
        <begin position="247"/>
        <end position="257"/>
    </location>
</feature>
<keyword evidence="2" id="KW-1133">Transmembrane helix</keyword>
<sequence>MATLEILARSRSDLKGKLRVTMGTEEAKDPFKGVDWKAVGSDIQKDPGAKPVIKKRLPKKIRQIPECYFLPRRSLPSAIAFYGACIAGGVGAGMLLEIWINKKVKEDGGIIWEFDNEFEHGMREESVRFREEDSPPQEPESSSTGEEDSESEASPPQELVPATTELPQEPASATMTQSNLPPELAPAPATTTTETNLTKEAAPVITKRNKSVVEASESDEESLTSDSASLPSPLVKCKASNLEKGECSQSKENNNNAMAVPKNSEEVENNNGRYFGDEEEKDPFGSDDEGYCIYLATSPNAIPDSRMNPIFRLDAEEEVGTRPPEPVTMQRNENGVVSVETSDNFPALRSNGAGGDQASKSVDKSLISDWEKGSATSALKSRHSSEKREASKSNDKNPSVGTTILDMDLSLSNFGTILVGSDGADGSGKLKDD</sequence>
<feature type="compositionally biased region" description="Polar residues" evidence="1">
    <location>
        <begin position="329"/>
        <end position="344"/>
    </location>
</feature>
<name>A0A5N6RFL7_9ROSI</name>
<proteinExistence type="predicted"/>
<feature type="compositionally biased region" description="Basic and acidic residues" evidence="1">
    <location>
        <begin position="383"/>
        <end position="395"/>
    </location>
</feature>
<dbReference type="AlphaFoldDB" id="A0A5N6RFL7"/>
<keyword evidence="4" id="KW-1185">Reference proteome</keyword>
<evidence type="ECO:0000313" key="4">
    <source>
        <dbReference type="Proteomes" id="UP000327013"/>
    </source>
</evidence>
<keyword evidence="2" id="KW-0812">Transmembrane</keyword>
<feature type="region of interest" description="Disordered" evidence="1">
    <location>
        <begin position="317"/>
        <end position="403"/>
    </location>
</feature>
<dbReference type="Proteomes" id="UP000327013">
    <property type="component" value="Chromosome 6"/>
</dbReference>
<dbReference type="EMBL" id="CM017326">
    <property type="protein sequence ID" value="KAE8077404.1"/>
    <property type="molecule type" value="Genomic_DNA"/>
</dbReference>
<feature type="region of interest" description="Disordered" evidence="1">
    <location>
        <begin position="124"/>
        <end position="287"/>
    </location>
</feature>
<feature type="compositionally biased region" description="Acidic residues" evidence="1">
    <location>
        <begin position="277"/>
        <end position="287"/>
    </location>
</feature>
<evidence type="ECO:0000256" key="1">
    <source>
        <dbReference type="SAM" id="MobiDB-lite"/>
    </source>
</evidence>
<organism evidence="3 4">
    <name type="scientific">Carpinus fangiana</name>
    <dbReference type="NCBI Taxonomy" id="176857"/>
    <lineage>
        <taxon>Eukaryota</taxon>
        <taxon>Viridiplantae</taxon>
        <taxon>Streptophyta</taxon>
        <taxon>Embryophyta</taxon>
        <taxon>Tracheophyta</taxon>
        <taxon>Spermatophyta</taxon>
        <taxon>Magnoliopsida</taxon>
        <taxon>eudicotyledons</taxon>
        <taxon>Gunneridae</taxon>
        <taxon>Pentapetalae</taxon>
        <taxon>rosids</taxon>
        <taxon>fabids</taxon>
        <taxon>Fagales</taxon>
        <taxon>Betulaceae</taxon>
        <taxon>Carpinus</taxon>
    </lineage>
</organism>
<evidence type="ECO:0000256" key="2">
    <source>
        <dbReference type="SAM" id="Phobius"/>
    </source>
</evidence>
<dbReference type="PANTHER" id="PTHR36797:SF3">
    <property type="entry name" value="OS01G0258600 PROTEIN"/>
    <property type="match status" value="1"/>
</dbReference>
<evidence type="ECO:0000313" key="3">
    <source>
        <dbReference type="EMBL" id="KAE8077404.1"/>
    </source>
</evidence>